<name>A0AAE8HGZ2_9PSED</name>
<protein>
    <submittedName>
        <fullName evidence="1">Uncharacterized protein</fullName>
    </submittedName>
</protein>
<keyword evidence="2" id="KW-1185">Reference proteome</keyword>
<dbReference type="Proteomes" id="UP000182085">
    <property type="component" value="Chromosome I"/>
</dbReference>
<reference evidence="1 2" key="1">
    <citation type="submission" date="2016-10" db="EMBL/GenBank/DDBJ databases">
        <authorList>
            <person name="Varghese N."/>
            <person name="Submissions S."/>
        </authorList>
    </citation>
    <scope>NUCLEOTIDE SEQUENCE [LARGE SCALE GENOMIC DNA]</scope>
    <source>
        <strain evidence="1 2">BS2777</strain>
    </source>
</reference>
<gene>
    <name evidence="1" type="ORF">SAMN04490209_4901</name>
</gene>
<proteinExistence type="predicted"/>
<dbReference type="EMBL" id="LT629801">
    <property type="protein sequence ID" value="SDV15250.1"/>
    <property type="molecule type" value="Genomic_DNA"/>
</dbReference>
<evidence type="ECO:0000313" key="1">
    <source>
        <dbReference type="EMBL" id="SDV15250.1"/>
    </source>
</evidence>
<organism evidence="1 2">
    <name type="scientific">Pseudomonas rhodesiae</name>
    <dbReference type="NCBI Taxonomy" id="76760"/>
    <lineage>
        <taxon>Bacteria</taxon>
        <taxon>Pseudomonadati</taxon>
        <taxon>Pseudomonadota</taxon>
        <taxon>Gammaproteobacteria</taxon>
        <taxon>Pseudomonadales</taxon>
        <taxon>Pseudomonadaceae</taxon>
        <taxon>Pseudomonas</taxon>
    </lineage>
</organism>
<sequence>MSFAHFGSVHVAMYPLIRPLAIVHFARPLEAHRAGCWPCQRASIYNTLILLGFILLKTWHALCNTSPKSVMNE</sequence>
<dbReference type="AlphaFoldDB" id="A0AAE8HGZ2"/>
<accession>A0AAE8HGZ2</accession>
<evidence type="ECO:0000313" key="2">
    <source>
        <dbReference type="Proteomes" id="UP000182085"/>
    </source>
</evidence>